<evidence type="ECO:0000313" key="3">
    <source>
        <dbReference type="WBParaSite" id="GPUH_0001342701-mRNA-1"/>
    </source>
</evidence>
<gene>
    <name evidence="1" type="ORF">GPUH_LOCUS13412</name>
</gene>
<proteinExistence type="predicted"/>
<dbReference type="Proteomes" id="UP000271098">
    <property type="component" value="Unassembled WGS sequence"/>
</dbReference>
<accession>A0A183DXH1</accession>
<keyword evidence="2" id="KW-1185">Reference proteome</keyword>
<dbReference type="WBParaSite" id="GPUH_0001342701-mRNA-1">
    <property type="protein sequence ID" value="GPUH_0001342701-mRNA-1"/>
    <property type="gene ID" value="GPUH_0001342701"/>
</dbReference>
<protein>
    <submittedName>
        <fullName evidence="3">Integrase catalytic domain-containing protein</fullName>
    </submittedName>
</protein>
<evidence type="ECO:0000313" key="1">
    <source>
        <dbReference type="EMBL" id="VDN22259.1"/>
    </source>
</evidence>
<evidence type="ECO:0000313" key="2">
    <source>
        <dbReference type="Proteomes" id="UP000271098"/>
    </source>
</evidence>
<dbReference type="AlphaFoldDB" id="A0A183DXH1"/>
<dbReference type="EMBL" id="UYRT01080198">
    <property type="protein sequence ID" value="VDN22259.1"/>
    <property type="molecule type" value="Genomic_DNA"/>
</dbReference>
<reference evidence="3" key="1">
    <citation type="submission" date="2016-06" db="UniProtKB">
        <authorList>
            <consortium name="WormBaseParasite"/>
        </authorList>
    </citation>
    <scope>IDENTIFICATION</scope>
</reference>
<reference evidence="1 2" key="2">
    <citation type="submission" date="2018-11" db="EMBL/GenBank/DDBJ databases">
        <authorList>
            <consortium name="Pathogen Informatics"/>
        </authorList>
    </citation>
    <scope>NUCLEOTIDE SEQUENCE [LARGE SCALE GENOMIC DNA]</scope>
</reference>
<organism evidence="3">
    <name type="scientific">Gongylonema pulchrum</name>
    <dbReference type="NCBI Taxonomy" id="637853"/>
    <lineage>
        <taxon>Eukaryota</taxon>
        <taxon>Metazoa</taxon>
        <taxon>Ecdysozoa</taxon>
        <taxon>Nematoda</taxon>
        <taxon>Chromadorea</taxon>
        <taxon>Rhabditida</taxon>
        <taxon>Spirurina</taxon>
        <taxon>Spiruromorpha</taxon>
        <taxon>Spiruroidea</taxon>
        <taxon>Gongylonematidae</taxon>
        <taxon>Gongylonema</taxon>
    </lineage>
</organism>
<sequence length="116" mass="13795">MLYYPWRNEEEIVNADCESLFSRHREEIMQNRNYHYITNGVLDDATEQAQNDAQARVTEAEMDPFAPTFDFDNYYLDEQEVAHVEDGQYERIQYAENFQLPEISRGSIRNQQMTEG</sequence>
<name>A0A183DXH1_9BILA</name>